<name>A0A5N6NW55_9ASTR</name>
<organism evidence="1 2">
    <name type="scientific">Mikania micrantha</name>
    <name type="common">bitter vine</name>
    <dbReference type="NCBI Taxonomy" id="192012"/>
    <lineage>
        <taxon>Eukaryota</taxon>
        <taxon>Viridiplantae</taxon>
        <taxon>Streptophyta</taxon>
        <taxon>Embryophyta</taxon>
        <taxon>Tracheophyta</taxon>
        <taxon>Spermatophyta</taxon>
        <taxon>Magnoliopsida</taxon>
        <taxon>eudicotyledons</taxon>
        <taxon>Gunneridae</taxon>
        <taxon>Pentapetalae</taxon>
        <taxon>asterids</taxon>
        <taxon>campanulids</taxon>
        <taxon>Asterales</taxon>
        <taxon>Asteraceae</taxon>
        <taxon>Asteroideae</taxon>
        <taxon>Heliantheae alliance</taxon>
        <taxon>Eupatorieae</taxon>
        <taxon>Mikania</taxon>
    </lineage>
</organism>
<evidence type="ECO:0000313" key="1">
    <source>
        <dbReference type="EMBL" id="KAD5507789.1"/>
    </source>
</evidence>
<dbReference type="AlphaFoldDB" id="A0A5N6NW55"/>
<comment type="caution">
    <text evidence="1">The sequence shown here is derived from an EMBL/GenBank/DDBJ whole genome shotgun (WGS) entry which is preliminary data.</text>
</comment>
<reference evidence="1 2" key="1">
    <citation type="submission" date="2019-05" db="EMBL/GenBank/DDBJ databases">
        <title>Mikania micrantha, genome provides insights into the molecular mechanism of rapid growth.</title>
        <authorList>
            <person name="Liu B."/>
        </authorList>
    </citation>
    <scope>NUCLEOTIDE SEQUENCE [LARGE SCALE GENOMIC DNA]</scope>
    <source>
        <strain evidence="1">NLD-2019</strain>
        <tissue evidence="1">Leaf</tissue>
    </source>
</reference>
<protein>
    <submittedName>
        <fullName evidence="1">Uncharacterized protein</fullName>
    </submittedName>
</protein>
<dbReference type="Proteomes" id="UP000326396">
    <property type="component" value="Linkage Group LG16"/>
</dbReference>
<keyword evidence="2" id="KW-1185">Reference proteome</keyword>
<sequence length="122" mass="13442">MLTGSLLMTGTSGNGRLGGCAHQQKQRNRDGSAVAAGQWFDLRLNGGEGLKAEICDWFADGMVREKMRAASQELETLTMNMKLLKLDPDQTLEESPNSVSECNADAQQTLPYFKKFNNRATK</sequence>
<accession>A0A5N6NW55</accession>
<gene>
    <name evidence="1" type="ORF">E3N88_15492</name>
</gene>
<dbReference type="EMBL" id="SZYD01000008">
    <property type="protein sequence ID" value="KAD5507789.1"/>
    <property type="molecule type" value="Genomic_DNA"/>
</dbReference>
<proteinExistence type="predicted"/>
<evidence type="ECO:0000313" key="2">
    <source>
        <dbReference type="Proteomes" id="UP000326396"/>
    </source>
</evidence>